<feature type="active site" description="Nucleophile" evidence="6">
    <location>
        <position position="18"/>
    </location>
</feature>
<name>A0ABW4JRW3_9HYPH</name>
<dbReference type="Gene3D" id="1.10.150.240">
    <property type="entry name" value="Putative phosphatase, domain 2"/>
    <property type="match status" value="1"/>
</dbReference>
<evidence type="ECO:0000313" key="7">
    <source>
        <dbReference type="EMBL" id="MFD1694585.1"/>
    </source>
</evidence>
<dbReference type="SFLD" id="SFLDS00003">
    <property type="entry name" value="Haloacid_Dehalogenase"/>
    <property type="match status" value="1"/>
</dbReference>
<dbReference type="Gene3D" id="3.40.50.1000">
    <property type="entry name" value="HAD superfamily/HAD-like"/>
    <property type="match status" value="1"/>
</dbReference>
<evidence type="ECO:0000256" key="4">
    <source>
        <dbReference type="ARBA" id="ARBA00006171"/>
    </source>
</evidence>
<feature type="binding site" evidence="6">
    <location>
        <position position="180"/>
    </location>
    <ligand>
        <name>Mg(2+)</name>
        <dbReference type="ChEBI" id="CHEBI:18420"/>
    </ligand>
</feature>
<feature type="binding site" evidence="6">
    <location>
        <position position="20"/>
    </location>
    <ligand>
        <name>Mg(2+)</name>
        <dbReference type="ChEBI" id="CHEBI:18420"/>
    </ligand>
</feature>
<dbReference type="InterPro" id="IPR023198">
    <property type="entry name" value="PGP-like_dom2"/>
</dbReference>
<dbReference type="Pfam" id="PF13419">
    <property type="entry name" value="HAD_2"/>
    <property type="match status" value="1"/>
</dbReference>
<evidence type="ECO:0000256" key="3">
    <source>
        <dbReference type="ARBA" id="ARBA00004818"/>
    </source>
</evidence>
<sequence>MSSTPLRSAATPPVIVFDLDGTLVSSMDDLVVTLNVVLEAAGHEAIAPESVRTMVGHGAKVLLQRGLEANGVAWTEDSLAPLYAHFLTYYEAHIADHTRPFSGVVDCLARLRDRGFRLAVCTNKVERLTLPLLAALDLTWHFDAVVGGDTFERPKPDARPVLGAIERAGGMVTGSVMVGDSVTDIDAARAAGIPVVAVDFGYTPVPVRDLGPDRVISHFDDLEAALDELSV</sequence>
<keyword evidence="8" id="KW-1185">Reference proteome</keyword>
<evidence type="ECO:0000256" key="6">
    <source>
        <dbReference type="HAMAP-Rule" id="MF_00495"/>
    </source>
</evidence>
<dbReference type="PROSITE" id="PS01228">
    <property type="entry name" value="COF_1"/>
    <property type="match status" value="1"/>
</dbReference>
<dbReference type="InterPro" id="IPR050155">
    <property type="entry name" value="HAD-like_hydrolase_sf"/>
</dbReference>
<dbReference type="EMBL" id="JBHUFA010000001">
    <property type="protein sequence ID" value="MFD1694585.1"/>
    <property type="molecule type" value="Genomic_DNA"/>
</dbReference>
<evidence type="ECO:0000256" key="5">
    <source>
        <dbReference type="ARBA" id="ARBA00013078"/>
    </source>
</evidence>
<dbReference type="EC" id="3.1.3.18" evidence="5 6"/>
<dbReference type="InterPro" id="IPR037512">
    <property type="entry name" value="PGPase_prok"/>
</dbReference>
<accession>A0ABW4JRW3</accession>
<gene>
    <name evidence="7" type="primary">gph</name>
    <name evidence="7" type="ORF">ACFSC7_03595</name>
</gene>
<keyword evidence="6" id="KW-0119">Carbohydrate metabolism</keyword>
<dbReference type="InterPro" id="IPR036412">
    <property type="entry name" value="HAD-like_sf"/>
</dbReference>
<keyword evidence="6 7" id="KW-0378">Hydrolase</keyword>
<comment type="catalytic activity">
    <reaction evidence="1 6">
        <text>2-phosphoglycolate + H2O = glycolate + phosphate</text>
        <dbReference type="Rhea" id="RHEA:14369"/>
        <dbReference type="ChEBI" id="CHEBI:15377"/>
        <dbReference type="ChEBI" id="CHEBI:29805"/>
        <dbReference type="ChEBI" id="CHEBI:43474"/>
        <dbReference type="ChEBI" id="CHEBI:58033"/>
        <dbReference type="EC" id="3.1.3.18"/>
    </reaction>
</comment>
<dbReference type="HAMAP" id="MF_00495">
    <property type="entry name" value="GPH_hydrolase_bact"/>
    <property type="match status" value="1"/>
</dbReference>
<reference evidence="8" key="1">
    <citation type="journal article" date="2019" name="Int. J. Syst. Evol. Microbiol.">
        <title>The Global Catalogue of Microorganisms (GCM) 10K type strain sequencing project: providing services to taxonomists for standard genome sequencing and annotation.</title>
        <authorList>
            <consortium name="The Broad Institute Genomics Platform"/>
            <consortium name="The Broad Institute Genome Sequencing Center for Infectious Disease"/>
            <person name="Wu L."/>
            <person name="Ma J."/>
        </authorList>
    </citation>
    <scope>NUCLEOTIDE SEQUENCE [LARGE SCALE GENOMIC DNA]</scope>
    <source>
        <strain evidence="8">JCM 3369</strain>
    </source>
</reference>
<evidence type="ECO:0000256" key="1">
    <source>
        <dbReference type="ARBA" id="ARBA00000830"/>
    </source>
</evidence>
<feature type="binding site" evidence="6">
    <location>
        <position position="18"/>
    </location>
    <ligand>
        <name>Mg(2+)</name>
        <dbReference type="ChEBI" id="CHEBI:18420"/>
    </ligand>
</feature>
<dbReference type="InterPro" id="IPR041492">
    <property type="entry name" value="HAD_2"/>
</dbReference>
<evidence type="ECO:0000256" key="2">
    <source>
        <dbReference type="ARBA" id="ARBA00001946"/>
    </source>
</evidence>
<dbReference type="RefSeq" id="WP_149891580.1">
    <property type="nucleotide sequence ID" value="NZ_JBHUFA010000001.1"/>
</dbReference>
<evidence type="ECO:0000313" key="8">
    <source>
        <dbReference type="Proteomes" id="UP001597327"/>
    </source>
</evidence>
<dbReference type="SUPFAM" id="SSF56784">
    <property type="entry name" value="HAD-like"/>
    <property type="match status" value="1"/>
</dbReference>
<organism evidence="7 8">
    <name type="scientific">Roseibium aestuarii</name>
    <dbReference type="NCBI Taxonomy" id="2600299"/>
    <lineage>
        <taxon>Bacteria</taxon>
        <taxon>Pseudomonadati</taxon>
        <taxon>Pseudomonadota</taxon>
        <taxon>Alphaproteobacteria</taxon>
        <taxon>Hyphomicrobiales</taxon>
        <taxon>Stappiaceae</taxon>
        <taxon>Roseibium</taxon>
    </lineage>
</organism>
<dbReference type="PANTHER" id="PTHR43434:SF1">
    <property type="entry name" value="PHOSPHOGLYCOLATE PHOSPHATASE"/>
    <property type="match status" value="1"/>
</dbReference>
<dbReference type="NCBIfam" id="TIGR01449">
    <property type="entry name" value="PGP_bact"/>
    <property type="match status" value="1"/>
</dbReference>
<comment type="pathway">
    <text evidence="3 6">Organic acid metabolism; glycolate biosynthesis; glycolate from 2-phosphoglycolate: step 1/1.</text>
</comment>
<dbReference type="SFLD" id="SFLDG01129">
    <property type="entry name" value="C1.5:_HAD__Beta-PGM__Phosphata"/>
    <property type="match status" value="1"/>
</dbReference>
<protein>
    <recommendedName>
        <fullName evidence="5 6">Phosphoglycolate phosphatase</fullName>
        <shortName evidence="6">PGP</shortName>
        <shortName evidence="6">PGPase</shortName>
        <ecNumber evidence="5 6">3.1.3.18</ecNumber>
    </recommendedName>
</protein>
<keyword evidence="6" id="KW-0479">Metal-binding</keyword>
<comment type="function">
    <text evidence="6">Specifically catalyzes the dephosphorylation of 2-phosphoglycolate. Is involved in the dissimilation of the intracellular 2-phosphoglycolate formed during the DNA repair of 3'-phosphoglycolate ends, a major class of DNA lesions induced by oxidative stress.</text>
</comment>
<dbReference type="SFLD" id="SFLDG01135">
    <property type="entry name" value="C1.5.6:_HAD__Beta-PGM__Phospha"/>
    <property type="match status" value="1"/>
</dbReference>
<dbReference type="Proteomes" id="UP001597327">
    <property type="component" value="Unassembled WGS sequence"/>
</dbReference>
<proteinExistence type="inferred from homology"/>
<comment type="cofactor">
    <cofactor evidence="2 6">
        <name>Mg(2+)</name>
        <dbReference type="ChEBI" id="CHEBI:18420"/>
    </cofactor>
</comment>
<comment type="similarity">
    <text evidence="4 6">Belongs to the HAD-like hydrolase superfamily. CbbY/CbbZ/Gph/YieH family.</text>
</comment>
<keyword evidence="6" id="KW-0460">Magnesium</keyword>
<dbReference type="InterPro" id="IPR023214">
    <property type="entry name" value="HAD_sf"/>
</dbReference>
<comment type="caution">
    <text evidence="7">The sequence shown here is derived from an EMBL/GenBank/DDBJ whole genome shotgun (WGS) entry which is preliminary data.</text>
</comment>
<dbReference type="PANTHER" id="PTHR43434">
    <property type="entry name" value="PHOSPHOGLYCOLATE PHOSPHATASE"/>
    <property type="match status" value="1"/>
</dbReference>
<dbReference type="GO" id="GO:0008967">
    <property type="term" value="F:phosphoglycolate phosphatase activity"/>
    <property type="evidence" value="ECO:0007669"/>
    <property type="project" value="UniProtKB-EC"/>
</dbReference>